<accession>A0A8X6GHG9</accession>
<dbReference type="GO" id="GO:0008395">
    <property type="term" value="F:steroid hydroxylase activity"/>
    <property type="evidence" value="ECO:0007669"/>
    <property type="project" value="TreeGrafter"/>
</dbReference>
<organism evidence="10 11">
    <name type="scientific">Trichonephila clavata</name>
    <name type="common">Joro spider</name>
    <name type="synonym">Nephila clavata</name>
    <dbReference type="NCBI Taxonomy" id="2740835"/>
    <lineage>
        <taxon>Eukaryota</taxon>
        <taxon>Metazoa</taxon>
        <taxon>Ecdysozoa</taxon>
        <taxon>Arthropoda</taxon>
        <taxon>Chelicerata</taxon>
        <taxon>Arachnida</taxon>
        <taxon>Araneae</taxon>
        <taxon>Araneomorphae</taxon>
        <taxon>Entelegynae</taxon>
        <taxon>Araneoidea</taxon>
        <taxon>Nephilidae</taxon>
        <taxon>Trichonephila</taxon>
    </lineage>
</organism>
<dbReference type="PRINTS" id="PR00463">
    <property type="entry name" value="EP450I"/>
</dbReference>
<keyword evidence="2 8" id="KW-0349">Heme</keyword>
<proteinExistence type="inferred from homology"/>
<dbReference type="InterPro" id="IPR036396">
    <property type="entry name" value="Cyt_P450_sf"/>
</dbReference>
<dbReference type="GO" id="GO:0020037">
    <property type="term" value="F:heme binding"/>
    <property type="evidence" value="ECO:0007669"/>
    <property type="project" value="InterPro"/>
</dbReference>
<keyword evidence="4 9" id="KW-0560">Oxidoreductase</keyword>
<dbReference type="InterPro" id="IPR017972">
    <property type="entry name" value="Cyt_P450_CS"/>
</dbReference>
<gene>
    <name evidence="10" type="primary">TBXAS1</name>
    <name evidence="10" type="ORF">TNCT_376741</name>
</gene>
<dbReference type="InterPro" id="IPR002401">
    <property type="entry name" value="Cyt_P450_E_grp-I"/>
</dbReference>
<evidence type="ECO:0000256" key="3">
    <source>
        <dbReference type="ARBA" id="ARBA00022723"/>
    </source>
</evidence>
<dbReference type="Pfam" id="PF00067">
    <property type="entry name" value="p450"/>
    <property type="match status" value="1"/>
</dbReference>
<evidence type="ECO:0000256" key="9">
    <source>
        <dbReference type="RuleBase" id="RU000461"/>
    </source>
</evidence>
<evidence type="ECO:0000256" key="2">
    <source>
        <dbReference type="ARBA" id="ARBA00022617"/>
    </source>
</evidence>
<keyword evidence="6 9" id="KW-0503">Monooxygenase</keyword>
<dbReference type="InterPro" id="IPR001128">
    <property type="entry name" value="Cyt_P450"/>
</dbReference>
<keyword evidence="3 8" id="KW-0479">Metal-binding</keyword>
<dbReference type="SUPFAM" id="SSF48264">
    <property type="entry name" value="Cytochrome P450"/>
    <property type="match status" value="1"/>
</dbReference>
<evidence type="ECO:0000256" key="6">
    <source>
        <dbReference type="ARBA" id="ARBA00023033"/>
    </source>
</evidence>
<dbReference type="Proteomes" id="UP000887116">
    <property type="component" value="Unassembled WGS sequence"/>
</dbReference>
<dbReference type="GO" id="GO:0016705">
    <property type="term" value="F:oxidoreductase activity, acting on paired donors, with incorporation or reduction of molecular oxygen"/>
    <property type="evidence" value="ECO:0007669"/>
    <property type="project" value="InterPro"/>
</dbReference>
<name>A0A8X6GHG9_TRICU</name>
<dbReference type="Gene3D" id="1.10.630.10">
    <property type="entry name" value="Cytochrome P450"/>
    <property type="match status" value="1"/>
</dbReference>
<keyword evidence="11" id="KW-1185">Reference proteome</keyword>
<dbReference type="GO" id="GO:0005506">
    <property type="term" value="F:iron ion binding"/>
    <property type="evidence" value="ECO:0007669"/>
    <property type="project" value="InterPro"/>
</dbReference>
<feature type="binding site" description="axial binding residue" evidence="8">
    <location>
        <position position="293"/>
    </location>
    <ligand>
        <name>heme</name>
        <dbReference type="ChEBI" id="CHEBI:30413"/>
    </ligand>
    <ligandPart>
        <name>Fe</name>
        <dbReference type="ChEBI" id="CHEBI:18248"/>
    </ligandPart>
</feature>
<keyword evidence="5 8" id="KW-0408">Iron</keyword>
<protein>
    <submittedName>
        <fullName evidence="10">Thromboxane-A synthase</fullName>
    </submittedName>
</protein>
<dbReference type="PANTHER" id="PTHR24302">
    <property type="entry name" value="CYTOCHROME P450 FAMILY 3"/>
    <property type="match status" value="1"/>
</dbReference>
<dbReference type="EMBL" id="BMAO01035209">
    <property type="protein sequence ID" value="GFR02075.1"/>
    <property type="molecule type" value="Genomic_DNA"/>
</dbReference>
<evidence type="ECO:0000256" key="1">
    <source>
        <dbReference type="ARBA" id="ARBA00010617"/>
    </source>
</evidence>
<evidence type="ECO:0000256" key="8">
    <source>
        <dbReference type="PIRSR" id="PIRSR602401-1"/>
    </source>
</evidence>
<reference evidence="10" key="1">
    <citation type="submission" date="2020-07" db="EMBL/GenBank/DDBJ databases">
        <title>Multicomponent nature underlies the extraordinary mechanical properties of spider dragline silk.</title>
        <authorList>
            <person name="Kono N."/>
            <person name="Nakamura H."/>
            <person name="Mori M."/>
            <person name="Yoshida Y."/>
            <person name="Ohtoshi R."/>
            <person name="Malay A.D."/>
            <person name="Moran D.A.P."/>
            <person name="Tomita M."/>
            <person name="Numata K."/>
            <person name="Arakawa K."/>
        </authorList>
    </citation>
    <scope>NUCLEOTIDE SEQUENCE</scope>
</reference>
<dbReference type="PRINTS" id="PR00385">
    <property type="entry name" value="P450"/>
</dbReference>
<evidence type="ECO:0000313" key="10">
    <source>
        <dbReference type="EMBL" id="GFR02075.1"/>
    </source>
</evidence>
<evidence type="ECO:0000256" key="5">
    <source>
        <dbReference type="ARBA" id="ARBA00023004"/>
    </source>
</evidence>
<dbReference type="PANTHER" id="PTHR24302:SF15">
    <property type="entry name" value="FATTY-ACID PEROXYGENASE"/>
    <property type="match status" value="1"/>
</dbReference>
<comment type="function">
    <text evidence="7">Cytochromes P450 are a group of heme-thiolate monooxygenases. They oxidize a variety of structurally unrelated compounds, including steroids, fatty acids, and xenobiotics.</text>
</comment>
<evidence type="ECO:0000256" key="4">
    <source>
        <dbReference type="ARBA" id="ARBA00023002"/>
    </source>
</evidence>
<comment type="similarity">
    <text evidence="1 9">Belongs to the cytochrome P450 family.</text>
</comment>
<dbReference type="OrthoDB" id="6410329at2759"/>
<comment type="cofactor">
    <cofactor evidence="8">
        <name>heme</name>
        <dbReference type="ChEBI" id="CHEBI:30413"/>
    </cofactor>
</comment>
<comment type="caution">
    <text evidence="10">The sequence shown here is derived from an EMBL/GenBank/DDBJ whole genome shotgun (WGS) entry which is preliminary data.</text>
</comment>
<dbReference type="InterPro" id="IPR050705">
    <property type="entry name" value="Cytochrome_P450_3A"/>
</dbReference>
<dbReference type="PROSITE" id="PS00086">
    <property type="entry name" value="CYTOCHROME_P450"/>
    <property type="match status" value="1"/>
</dbReference>
<dbReference type="AlphaFoldDB" id="A0A8X6GHG9"/>
<evidence type="ECO:0000313" key="11">
    <source>
        <dbReference type="Proteomes" id="UP000887116"/>
    </source>
</evidence>
<sequence>MDVITKTAFGIQTNVQKDPKSRLLRATKLVFMTNYRDPIIFVALVFPLFRKLCDKLQEFIVTLLNYGKFPHTMLIGGIKKVIEIRRKNPEAKKNDLLQLMLDCSIAVETTETDVSKLEAGNTEVEKLEAEKKETTDKKTRRMTEAEIQSSAFTVLLAGYETTSTALSFTTYLLAKHQDVQENLHQEIKELIERGQKLEYASLNKLPYLDKVLNESLRMYPPVHLFTNRFAVEDVQYGDIQIPKGTLIQAPVHLMHHDPEFWSEPEMFDPERFNTKPNANGITYLPFGVGPRNCLGLRLAQLEAKLAVAHIISKFRLKLGERHKDKFLVLNRIRTLSPQEGVYVKLEPRSEDT</sequence>
<evidence type="ECO:0000256" key="7">
    <source>
        <dbReference type="ARBA" id="ARBA00043906"/>
    </source>
</evidence>